<evidence type="ECO:0000313" key="1">
    <source>
        <dbReference type="EMBL" id="CAK0805668.1"/>
    </source>
</evidence>
<protein>
    <submittedName>
        <fullName evidence="1">Uncharacterized protein</fullName>
    </submittedName>
</protein>
<dbReference type="Proteomes" id="UP001189429">
    <property type="component" value="Unassembled WGS sequence"/>
</dbReference>
<reference evidence="1" key="1">
    <citation type="submission" date="2023-10" db="EMBL/GenBank/DDBJ databases">
        <authorList>
            <person name="Chen Y."/>
            <person name="Shah S."/>
            <person name="Dougan E. K."/>
            <person name="Thang M."/>
            <person name="Chan C."/>
        </authorList>
    </citation>
    <scope>NUCLEOTIDE SEQUENCE [LARGE SCALE GENOMIC DNA]</scope>
</reference>
<organism evidence="1 2">
    <name type="scientific">Prorocentrum cordatum</name>
    <dbReference type="NCBI Taxonomy" id="2364126"/>
    <lineage>
        <taxon>Eukaryota</taxon>
        <taxon>Sar</taxon>
        <taxon>Alveolata</taxon>
        <taxon>Dinophyceae</taxon>
        <taxon>Prorocentrales</taxon>
        <taxon>Prorocentraceae</taxon>
        <taxon>Prorocentrum</taxon>
    </lineage>
</organism>
<name>A0ABN9QLB7_9DINO</name>
<accession>A0ABN9QLB7</accession>
<proteinExistence type="predicted"/>
<dbReference type="EMBL" id="CAUYUJ010003525">
    <property type="protein sequence ID" value="CAK0805668.1"/>
    <property type="molecule type" value="Genomic_DNA"/>
</dbReference>
<sequence length="292" mass="30824">MARRAPAGLPHPAWTRPSSATCTAPTCVPSRWSAECGRRGADGHFYSDCDVGLECVPPMDFAPRGSPNVCREICGRFGPQGVKVTSLCSNGQACLGRQRAICPSQDFECLLYCTEEPVKQEGELCGRYGSDGYFYSGCDVGLECVPPTGQVAGAPSTCRKVCGSIGPRGDEVTSTCSTGQTCSGRSMSPCPLWAGECYLYCADEPFRREGEKCGRAGSDGFFYTDCAVGLQCVPPADSDPSGTPSFCRKVCGTFGPDGDTVTGACSNGQTCSGRVAATCPDWARECFLHCEN</sequence>
<gene>
    <name evidence="1" type="ORF">PCOR1329_LOCUS12130</name>
</gene>
<comment type="caution">
    <text evidence="1">The sequence shown here is derived from an EMBL/GenBank/DDBJ whole genome shotgun (WGS) entry which is preliminary data.</text>
</comment>
<evidence type="ECO:0000313" key="2">
    <source>
        <dbReference type="Proteomes" id="UP001189429"/>
    </source>
</evidence>
<keyword evidence="2" id="KW-1185">Reference proteome</keyword>